<dbReference type="Proteomes" id="UP000321926">
    <property type="component" value="Unassembled WGS sequence"/>
</dbReference>
<protein>
    <recommendedName>
        <fullName evidence="2">PKD domain-containing protein</fullName>
    </recommendedName>
</protein>
<dbReference type="Gene3D" id="2.60.120.260">
    <property type="entry name" value="Galactose-binding domain-like"/>
    <property type="match status" value="1"/>
</dbReference>
<dbReference type="EMBL" id="VRTY01000065">
    <property type="protein sequence ID" value="TXK37081.1"/>
    <property type="molecule type" value="Genomic_DNA"/>
</dbReference>
<dbReference type="OrthoDB" id="5381604at2"/>
<accession>A0A5C8JI72</accession>
<dbReference type="AlphaFoldDB" id="A0A5C8JI72"/>
<dbReference type="Gene3D" id="2.60.40.10">
    <property type="entry name" value="Immunoglobulins"/>
    <property type="match status" value="1"/>
</dbReference>
<keyword evidence="1" id="KW-0732">Signal</keyword>
<evidence type="ECO:0000313" key="4">
    <source>
        <dbReference type="Proteomes" id="UP000321926"/>
    </source>
</evidence>
<dbReference type="Pfam" id="PF18911">
    <property type="entry name" value="PKD_4"/>
    <property type="match status" value="1"/>
</dbReference>
<evidence type="ECO:0000259" key="2">
    <source>
        <dbReference type="PROSITE" id="PS50093"/>
    </source>
</evidence>
<dbReference type="InterPro" id="IPR035986">
    <property type="entry name" value="PKD_dom_sf"/>
</dbReference>
<dbReference type="SMART" id="SM00089">
    <property type="entry name" value="PKD"/>
    <property type="match status" value="1"/>
</dbReference>
<dbReference type="SUPFAM" id="SSF49299">
    <property type="entry name" value="PKD domain"/>
    <property type="match status" value="1"/>
</dbReference>
<dbReference type="CDD" id="cd00146">
    <property type="entry name" value="PKD"/>
    <property type="match status" value="1"/>
</dbReference>
<dbReference type="RefSeq" id="WP_147922765.1">
    <property type="nucleotide sequence ID" value="NZ_VRTY01000065.1"/>
</dbReference>
<keyword evidence="4" id="KW-1185">Reference proteome</keyword>
<feature type="domain" description="PKD" evidence="2">
    <location>
        <begin position="72"/>
        <end position="123"/>
    </location>
</feature>
<reference evidence="3 4" key="1">
    <citation type="submission" date="2019-08" db="EMBL/GenBank/DDBJ databases">
        <authorList>
            <person name="Shi S."/>
        </authorList>
    </citation>
    <scope>NUCLEOTIDE SEQUENCE [LARGE SCALE GENOMIC DNA]</scope>
    <source>
        <strain evidence="3 4">GY10130</strain>
    </source>
</reference>
<gene>
    <name evidence="3" type="ORF">FVR03_15975</name>
</gene>
<dbReference type="PROSITE" id="PS50093">
    <property type="entry name" value="PKD"/>
    <property type="match status" value="1"/>
</dbReference>
<organism evidence="3 4">
    <name type="scientific">Pontibacter qinzhouensis</name>
    <dbReference type="NCBI Taxonomy" id="2603253"/>
    <lineage>
        <taxon>Bacteria</taxon>
        <taxon>Pseudomonadati</taxon>
        <taxon>Bacteroidota</taxon>
        <taxon>Cytophagia</taxon>
        <taxon>Cytophagales</taxon>
        <taxon>Hymenobacteraceae</taxon>
        <taxon>Pontibacter</taxon>
    </lineage>
</organism>
<sequence length="467" mass="51720">MNYKIPMHRICSYLAFAWLIGFVAACSPDSSTYELGPAPGSDMVKIVATPSSTNPNIIQFRNETPGAFKAIWDLGNGSTAEGNQVNGSYALEGEYTVKLTVFTKDGFASNTQTINIAETNFSMLDRPDYNALTGGASSTAGKTWVFDPVGPMNFGGPADAPSSWWNQTLADQSDCMKDDKYVFRLDGFRFENQSGGAMWGILDGAENQCVPQPATPPASVWSLYEEGGKTMLSLSNSQTIAWDDKEGVYEVIELTENRLHIQKTCCGGAGTRNYVLVPEGFTPPVEVEEKPYKIESMNDNFDEPGNVEWKTDALTFMESYDNPAPLPINTSPKVAMYVKQEGQPFAFANLFIDLDYKMDLRQRNVFKLKVFMPSYNDFVSAAGEDWAIKTLLKQVSMKLQDGTSGSPWENQAEVKQTVTVLDKWVELTFDFSAHATRTDFDRVLIQIGGEGNYIPGIFFIDDFSLEP</sequence>
<feature type="signal peptide" evidence="1">
    <location>
        <begin position="1"/>
        <end position="25"/>
    </location>
</feature>
<feature type="chain" id="PRO_5022958776" description="PKD domain-containing protein" evidence="1">
    <location>
        <begin position="26"/>
        <end position="467"/>
    </location>
</feature>
<name>A0A5C8JI72_9BACT</name>
<evidence type="ECO:0000256" key="1">
    <source>
        <dbReference type="SAM" id="SignalP"/>
    </source>
</evidence>
<dbReference type="InterPro" id="IPR022409">
    <property type="entry name" value="PKD/Chitinase_dom"/>
</dbReference>
<dbReference type="InterPro" id="IPR013783">
    <property type="entry name" value="Ig-like_fold"/>
</dbReference>
<proteinExistence type="predicted"/>
<dbReference type="PROSITE" id="PS51257">
    <property type="entry name" value="PROKAR_LIPOPROTEIN"/>
    <property type="match status" value="1"/>
</dbReference>
<dbReference type="InterPro" id="IPR000601">
    <property type="entry name" value="PKD_dom"/>
</dbReference>
<evidence type="ECO:0000313" key="3">
    <source>
        <dbReference type="EMBL" id="TXK37081.1"/>
    </source>
</evidence>
<comment type="caution">
    <text evidence="3">The sequence shown here is derived from an EMBL/GenBank/DDBJ whole genome shotgun (WGS) entry which is preliminary data.</text>
</comment>